<evidence type="ECO:0000313" key="1">
    <source>
        <dbReference type="EMBL" id="TCG10323.1"/>
    </source>
</evidence>
<dbReference type="AlphaFoldDB" id="A0A4R0XIB3"/>
<reference evidence="1 2" key="1">
    <citation type="submission" date="2018-02" db="EMBL/GenBank/DDBJ databases">
        <title>Mycoplasma marinum and Mycoplasma todarodis sp. nov., moderately halophilic and psychrotolerant mycoplasmas isolated from cephalopods.</title>
        <authorList>
            <person name="Viver T."/>
        </authorList>
    </citation>
    <scope>NUCLEOTIDE SEQUENCE [LARGE SCALE GENOMIC DNA]</scope>
    <source>
        <strain evidence="1 2">PE</strain>
    </source>
</reference>
<gene>
    <name evidence="1" type="ORF">C4B24_04825</name>
</gene>
<organism evidence="1 2">
    <name type="scientific">Mycoplasma marinum</name>
    <dbReference type="NCBI Taxonomy" id="1937190"/>
    <lineage>
        <taxon>Bacteria</taxon>
        <taxon>Bacillati</taxon>
        <taxon>Mycoplasmatota</taxon>
        <taxon>Mollicutes</taxon>
        <taxon>Mycoplasmataceae</taxon>
        <taxon>Mycoplasma</taxon>
    </lineage>
</organism>
<dbReference type="OrthoDB" id="6401683at2"/>
<keyword evidence="2" id="KW-1185">Reference proteome</keyword>
<accession>A0A4R0XIB3</accession>
<dbReference type="Proteomes" id="UP000294192">
    <property type="component" value="Unassembled WGS sequence"/>
</dbReference>
<proteinExistence type="predicted"/>
<protein>
    <submittedName>
        <fullName evidence="1">Uncharacterized protein</fullName>
    </submittedName>
</protein>
<evidence type="ECO:0000313" key="2">
    <source>
        <dbReference type="Proteomes" id="UP000294192"/>
    </source>
</evidence>
<sequence>MNGLWKKPIYNSVEKLNERISNIKRENLKWEWSSLPWRKPRDEFNFNKELVAMLNNENINNGDEKGYYLGDRVFFKDVGFGNIEIADIFDVKNKRMIHIKNITNASDFGHLKDQIGKSLELIKSSNKNKLIRHFLKSENPHYSKYTNSIAKNYICNYSQEANKWFVETSNKKNKIQEIECGIGVESALGNHSIKNIFNKITIGIAQASFIDGKFGFRSFFKKQTLVEIKDLVQKHDFEFEIIPIQLIEKKK</sequence>
<dbReference type="EMBL" id="PSZO01000068">
    <property type="protein sequence ID" value="TCG10323.1"/>
    <property type="molecule type" value="Genomic_DNA"/>
</dbReference>
<comment type="caution">
    <text evidence="1">The sequence shown here is derived from an EMBL/GenBank/DDBJ whole genome shotgun (WGS) entry which is preliminary data.</text>
</comment>
<name>A0A4R0XIB3_9MOLU</name>